<gene>
    <name evidence="1" type="ORF">ACFOZ7_22435</name>
</gene>
<organism evidence="1 2">
    <name type="scientific">Natribaculum luteum</name>
    <dbReference type="NCBI Taxonomy" id="1586232"/>
    <lineage>
        <taxon>Archaea</taxon>
        <taxon>Methanobacteriati</taxon>
        <taxon>Methanobacteriota</taxon>
        <taxon>Stenosarchaea group</taxon>
        <taxon>Halobacteria</taxon>
        <taxon>Halobacteriales</taxon>
        <taxon>Natrialbaceae</taxon>
        <taxon>Natribaculum</taxon>
    </lineage>
</organism>
<evidence type="ECO:0000313" key="2">
    <source>
        <dbReference type="Proteomes" id="UP001595821"/>
    </source>
</evidence>
<dbReference type="EMBL" id="JBHSDJ010000133">
    <property type="protein sequence ID" value="MFC4249656.1"/>
    <property type="molecule type" value="Genomic_DNA"/>
</dbReference>
<accession>A0ABD5P632</accession>
<dbReference type="RefSeq" id="WP_246973132.1">
    <property type="nucleotide sequence ID" value="NZ_CP095397.1"/>
</dbReference>
<evidence type="ECO:0000313" key="1">
    <source>
        <dbReference type="EMBL" id="MFC4249656.1"/>
    </source>
</evidence>
<reference evidence="1 2" key="1">
    <citation type="journal article" date="2014" name="Int. J. Syst. Evol. Microbiol.">
        <title>Complete genome sequence of Corynebacterium casei LMG S-19264T (=DSM 44701T), isolated from a smear-ripened cheese.</title>
        <authorList>
            <consortium name="US DOE Joint Genome Institute (JGI-PGF)"/>
            <person name="Walter F."/>
            <person name="Albersmeier A."/>
            <person name="Kalinowski J."/>
            <person name="Ruckert C."/>
        </authorList>
    </citation>
    <scope>NUCLEOTIDE SEQUENCE [LARGE SCALE GENOMIC DNA]</scope>
    <source>
        <strain evidence="1 2">IBRC-M 10912</strain>
    </source>
</reference>
<evidence type="ECO:0008006" key="3">
    <source>
        <dbReference type="Google" id="ProtNLM"/>
    </source>
</evidence>
<dbReference type="GeneID" id="71853351"/>
<name>A0ABD5P632_9EURY</name>
<dbReference type="Proteomes" id="UP001595821">
    <property type="component" value="Unassembled WGS sequence"/>
</dbReference>
<comment type="caution">
    <text evidence="1">The sequence shown here is derived from an EMBL/GenBank/DDBJ whole genome shotgun (WGS) entry which is preliminary data.</text>
</comment>
<proteinExistence type="predicted"/>
<sequence length="70" mass="7498">MGIVNTIREAFGAIEPERRSSAGGAYWCDDCAIRRPVDEAPASDADRPSCPECGESMRFERSPDSAGCAC</sequence>
<dbReference type="AlphaFoldDB" id="A0ABD5P632"/>
<protein>
    <recommendedName>
        <fullName evidence="3">Small CPxCG-related zinc finger protein</fullName>
    </recommendedName>
</protein>